<accession>M5FZ98</accession>
<dbReference type="GeneID" id="63689249"/>
<name>M5FZ98_DACPD</name>
<proteinExistence type="predicted"/>
<dbReference type="EMBL" id="JH795880">
    <property type="protein sequence ID" value="EJT96827.1"/>
    <property type="molecule type" value="Genomic_DNA"/>
</dbReference>
<evidence type="ECO:0000313" key="1">
    <source>
        <dbReference type="EMBL" id="EJT96827.1"/>
    </source>
</evidence>
<protein>
    <submittedName>
        <fullName evidence="1">Uncharacterized protein</fullName>
    </submittedName>
</protein>
<sequence length="111" mass="12848">MFTDLGLRTQHIFCSHAKRHGLLPNLFPTKRARDLPWLGSGLRLRIRRRSLLTRCISFWLNSSLGYVLERPHNLYLGRSRLLNHAFSSFETRRSNTICATAAHHAIVSPRL</sequence>
<organism evidence="1 2">
    <name type="scientific">Dacryopinax primogenitus (strain DJM 731)</name>
    <name type="common">Brown rot fungus</name>
    <dbReference type="NCBI Taxonomy" id="1858805"/>
    <lineage>
        <taxon>Eukaryota</taxon>
        <taxon>Fungi</taxon>
        <taxon>Dikarya</taxon>
        <taxon>Basidiomycota</taxon>
        <taxon>Agaricomycotina</taxon>
        <taxon>Dacrymycetes</taxon>
        <taxon>Dacrymycetales</taxon>
        <taxon>Dacrymycetaceae</taxon>
        <taxon>Dacryopinax</taxon>
    </lineage>
</organism>
<dbReference type="HOGENOM" id="CLU_2158276_0_0_1"/>
<dbReference type="Proteomes" id="UP000030653">
    <property type="component" value="Unassembled WGS sequence"/>
</dbReference>
<dbReference type="RefSeq" id="XP_040623725.1">
    <property type="nucleotide sequence ID" value="XM_040774187.1"/>
</dbReference>
<keyword evidence="2" id="KW-1185">Reference proteome</keyword>
<evidence type="ECO:0000313" key="2">
    <source>
        <dbReference type="Proteomes" id="UP000030653"/>
    </source>
</evidence>
<reference evidence="1 2" key="1">
    <citation type="journal article" date="2012" name="Science">
        <title>The Paleozoic origin of enzymatic lignin decomposition reconstructed from 31 fungal genomes.</title>
        <authorList>
            <person name="Floudas D."/>
            <person name="Binder M."/>
            <person name="Riley R."/>
            <person name="Barry K."/>
            <person name="Blanchette R.A."/>
            <person name="Henrissat B."/>
            <person name="Martinez A.T."/>
            <person name="Otillar R."/>
            <person name="Spatafora J.W."/>
            <person name="Yadav J.S."/>
            <person name="Aerts A."/>
            <person name="Benoit I."/>
            <person name="Boyd A."/>
            <person name="Carlson A."/>
            <person name="Copeland A."/>
            <person name="Coutinho P.M."/>
            <person name="de Vries R.P."/>
            <person name="Ferreira P."/>
            <person name="Findley K."/>
            <person name="Foster B."/>
            <person name="Gaskell J."/>
            <person name="Glotzer D."/>
            <person name="Gorecki P."/>
            <person name="Heitman J."/>
            <person name="Hesse C."/>
            <person name="Hori C."/>
            <person name="Igarashi K."/>
            <person name="Jurgens J.A."/>
            <person name="Kallen N."/>
            <person name="Kersten P."/>
            <person name="Kohler A."/>
            <person name="Kuees U."/>
            <person name="Kumar T.K.A."/>
            <person name="Kuo A."/>
            <person name="LaButti K."/>
            <person name="Larrondo L.F."/>
            <person name="Lindquist E."/>
            <person name="Ling A."/>
            <person name="Lombard V."/>
            <person name="Lucas S."/>
            <person name="Lundell T."/>
            <person name="Martin R."/>
            <person name="McLaughlin D.J."/>
            <person name="Morgenstern I."/>
            <person name="Morin E."/>
            <person name="Murat C."/>
            <person name="Nagy L.G."/>
            <person name="Nolan M."/>
            <person name="Ohm R.A."/>
            <person name="Patyshakuliyeva A."/>
            <person name="Rokas A."/>
            <person name="Ruiz-Duenas F.J."/>
            <person name="Sabat G."/>
            <person name="Salamov A."/>
            <person name="Samejima M."/>
            <person name="Schmutz J."/>
            <person name="Slot J.C."/>
            <person name="St John F."/>
            <person name="Stenlid J."/>
            <person name="Sun H."/>
            <person name="Sun S."/>
            <person name="Syed K."/>
            <person name="Tsang A."/>
            <person name="Wiebenga A."/>
            <person name="Young D."/>
            <person name="Pisabarro A."/>
            <person name="Eastwood D.C."/>
            <person name="Martin F."/>
            <person name="Cullen D."/>
            <person name="Grigoriev I.V."/>
            <person name="Hibbett D.S."/>
        </authorList>
    </citation>
    <scope>NUCLEOTIDE SEQUENCE [LARGE SCALE GENOMIC DNA]</scope>
    <source>
        <strain evidence="1 2">DJM-731 SS1</strain>
    </source>
</reference>
<dbReference type="AlphaFoldDB" id="M5FZ98"/>
<gene>
    <name evidence="1" type="ORF">DACRYDRAFT_25498</name>
</gene>